<evidence type="ECO:0000256" key="2">
    <source>
        <dbReference type="SAM" id="Phobius"/>
    </source>
</evidence>
<evidence type="ECO:0000259" key="3">
    <source>
        <dbReference type="Pfam" id="PF14258"/>
    </source>
</evidence>
<evidence type="ECO:0000313" key="5">
    <source>
        <dbReference type="Proteomes" id="UP000199207"/>
    </source>
</evidence>
<dbReference type="InterPro" id="IPR025646">
    <property type="entry name" value="DUF4350"/>
</dbReference>
<protein>
    <recommendedName>
        <fullName evidence="3">DUF4350 domain-containing protein</fullName>
    </recommendedName>
</protein>
<name>A0A1I1E2M0_9ACTN</name>
<organism evidence="4 5">
    <name type="scientific">Streptomyces aidingensis</name>
    <dbReference type="NCBI Taxonomy" id="910347"/>
    <lineage>
        <taxon>Bacteria</taxon>
        <taxon>Bacillati</taxon>
        <taxon>Actinomycetota</taxon>
        <taxon>Actinomycetes</taxon>
        <taxon>Kitasatosporales</taxon>
        <taxon>Streptomycetaceae</taxon>
        <taxon>Streptomyces</taxon>
    </lineage>
</organism>
<reference evidence="4 5" key="1">
    <citation type="submission" date="2016-10" db="EMBL/GenBank/DDBJ databases">
        <authorList>
            <person name="de Groot N.N."/>
        </authorList>
    </citation>
    <scope>NUCLEOTIDE SEQUENCE [LARGE SCALE GENOMIC DNA]</scope>
    <source>
        <strain evidence="4 5">CGMCC 4.5739</strain>
    </source>
</reference>
<dbReference type="STRING" id="910347.SAMN05421773_1015"/>
<evidence type="ECO:0000313" key="4">
    <source>
        <dbReference type="EMBL" id="SFB79190.1"/>
    </source>
</evidence>
<gene>
    <name evidence="4" type="ORF">SAMN05421773_1015</name>
</gene>
<dbReference type="Proteomes" id="UP000199207">
    <property type="component" value="Unassembled WGS sequence"/>
</dbReference>
<dbReference type="RefSeq" id="WP_093836504.1">
    <property type="nucleotide sequence ID" value="NZ_FOLM01000001.1"/>
</dbReference>
<dbReference type="OrthoDB" id="5241668at2"/>
<evidence type="ECO:0000256" key="1">
    <source>
        <dbReference type="SAM" id="MobiDB-lite"/>
    </source>
</evidence>
<keyword evidence="2" id="KW-0812">Transmembrane</keyword>
<dbReference type="Pfam" id="PF14258">
    <property type="entry name" value="DUF4350"/>
    <property type="match status" value="1"/>
</dbReference>
<feature type="compositionally biased region" description="Low complexity" evidence="1">
    <location>
        <begin position="420"/>
        <end position="447"/>
    </location>
</feature>
<proteinExistence type="predicted"/>
<keyword evidence="2" id="KW-1133">Transmembrane helix</keyword>
<dbReference type="EMBL" id="FOLM01000001">
    <property type="protein sequence ID" value="SFB79190.1"/>
    <property type="molecule type" value="Genomic_DNA"/>
</dbReference>
<accession>A0A1I1E2M0</accession>
<keyword evidence="2" id="KW-0472">Membrane</keyword>
<sequence>MTAPAPATAAPAATSVSPTAGDLFRRARGPLAGIAVVLLAGLVLGLLRGGDGGRLDPRSPTPGGTRAVARLLAGHGVDTTVVTTTAEAAAAAGPDTTLVVAVPELLAESQWDTLYGAAAGSGVRTVLLGPTPPALDRFAPGVQIDGYAEPGERDPGCTDPAATRAGSARLGGWTYLSGPGAAAAADRLTGCYRADGLPSLVTLTGLTAPEEGGPDDETVLLGTPDPLQNEHLDDLGNASLAMQLLGARPHLVWYLPSPDDVPVGPDGEREELPFLGSEGLLDLLPAGWRWAALQLGIAAALAALWRMRRLGPAVTEPLPVVVRAAETTEGRARLYHRAGARDRAAEALRDATRHRIAPLLGVTTAGSRDATALPAAVAARTGASAAAVHHLLYGPAPADDPALVRLADELDALERRLGPATAATTAAAAAATATGTGADAAPATATTEPDPPRGRP</sequence>
<feature type="domain" description="DUF4350" evidence="3">
    <location>
        <begin position="57"/>
        <end position="245"/>
    </location>
</feature>
<keyword evidence="5" id="KW-1185">Reference proteome</keyword>
<dbReference type="AlphaFoldDB" id="A0A1I1E2M0"/>
<feature type="region of interest" description="Disordered" evidence="1">
    <location>
        <begin position="420"/>
        <end position="456"/>
    </location>
</feature>
<feature type="transmembrane region" description="Helical" evidence="2">
    <location>
        <begin position="31"/>
        <end position="50"/>
    </location>
</feature>